<evidence type="ECO:0000313" key="1">
    <source>
        <dbReference type="EMBL" id="MBW84751.1"/>
    </source>
</evidence>
<proteinExistence type="predicted"/>
<dbReference type="AlphaFoldDB" id="A0A2P2IU42"/>
<sequence length="28" mass="3170">MSLVLFPFPTPFCVLFSSSISWCLGENF</sequence>
<organism evidence="1">
    <name type="scientific">Rhizophora mucronata</name>
    <name type="common">Asiatic mangrove</name>
    <dbReference type="NCBI Taxonomy" id="61149"/>
    <lineage>
        <taxon>Eukaryota</taxon>
        <taxon>Viridiplantae</taxon>
        <taxon>Streptophyta</taxon>
        <taxon>Embryophyta</taxon>
        <taxon>Tracheophyta</taxon>
        <taxon>Spermatophyta</taxon>
        <taxon>Magnoliopsida</taxon>
        <taxon>eudicotyledons</taxon>
        <taxon>Gunneridae</taxon>
        <taxon>Pentapetalae</taxon>
        <taxon>rosids</taxon>
        <taxon>fabids</taxon>
        <taxon>Malpighiales</taxon>
        <taxon>Rhizophoraceae</taxon>
        <taxon>Rhizophora</taxon>
    </lineage>
</organism>
<reference evidence="1" key="1">
    <citation type="submission" date="2018-02" db="EMBL/GenBank/DDBJ databases">
        <title>Rhizophora mucronata_Transcriptome.</title>
        <authorList>
            <person name="Meera S.P."/>
            <person name="Sreeshan A."/>
            <person name="Augustine A."/>
        </authorList>
    </citation>
    <scope>NUCLEOTIDE SEQUENCE</scope>
    <source>
        <tissue evidence="1">Leaf</tissue>
    </source>
</reference>
<dbReference type="EMBL" id="GGEC01004268">
    <property type="protein sequence ID" value="MBW84751.1"/>
    <property type="molecule type" value="Transcribed_RNA"/>
</dbReference>
<accession>A0A2P2IU42</accession>
<protein>
    <submittedName>
        <fullName evidence="1">Uncharacterized protein</fullName>
    </submittedName>
</protein>
<name>A0A2P2IU42_RHIMU</name>